<dbReference type="AlphaFoldDB" id="A0A2C9W9A7"/>
<reference evidence="3" key="1">
    <citation type="journal article" date="2016" name="Nat. Biotechnol.">
        <title>Sequencing wild and cultivated cassava and related species reveals extensive interspecific hybridization and genetic diversity.</title>
        <authorList>
            <person name="Bredeson J.V."/>
            <person name="Lyons J.B."/>
            <person name="Prochnik S.E."/>
            <person name="Wu G.A."/>
            <person name="Ha C.M."/>
            <person name="Edsinger-Gonzales E."/>
            <person name="Grimwood J."/>
            <person name="Schmutz J."/>
            <person name="Rabbi I.Y."/>
            <person name="Egesi C."/>
            <person name="Nauluvula P."/>
            <person name="Lebot V."/>
            <person name="Ndunguru J."/>
            <person name="Mkamilo G."/>
            <person name="Bart R.S."/>
            <person name="Setter T.L."/>
            <person name="Gleadow R.M."/>
            <person name="Kulakow P."/>
            <person name="Ferguson M.E."/>
            <person name="Rounsley S."/>
            <person name="Rokhsar D.S."/>
        </authorList>
    </citation>
    <scope>NUCLEOTIDE SEQUENCE [LARGE SCALE GENOMIC DNA]</scope>
    <source>
        <strain evidence="3">cv. AM560-2</strain>
    </source>
</reference>
<organism evidence="2 3">
    <name type="scientific">Manihot esculenta</name>
    <name type="common">Cassava</name>
    <name type="synonym">Jatropha manihot</name>
    <dbReference type="NCBI Taxonomy" id="3983"/>
    <lineage>
        <taxon>Eukaryota</taxon>
        <taxon>Viridiplantae</taxon>
        <taxon>Streptophyta</taxon>
        <taxon>Embryophyta</taxon>
        <taxon>Tracheophyta</taxon>
        <taxon>Spermatophyta</taxon>
        <taxon>Magnoliopsida</taxon>
        <taxon>eudicotyledons</taxon>
        <taxon>Gunneridae</taxon>
        <taxon>Pentapetalae</taxon>
        <taxon>rosids</taxon>
        <taxon>fabids</taxon>
        <taxon>Malpighiales</taxon>
        <taxon>Euphorbiaceae</taxon>
        <taxon>Crotonoideae</taxon>
        <taxon>Manihoteae</taxon>
        <taxon>Manihot</taxon>
    </lineage>
</organism>
<dbReference type="Gramene" id="Manes.03G207600.1.v8.1">
    <property type="protein sequence ID" value="Manes.03G207600.1.v8.1.CDS"/>
    <property type="gene ID" value="Manes.03G207600.v8.1"/>
</dbReference>
<comment type="caution">
    <text evidence="2">The sequence shown here is derived from an EMBL/GenBank/DDBJ whole genome shotgun (WGS) entry which is preliminary data.</text>
</comment>
<name>A0A2C9W9A7_MANES</name>
<evidence type="ECO:0000313" key="3">
    <source>
        <dbReference type="Proteomes" id="UP000091857"/>
    </source>
</evidence>
<protein>
    <recommendedName>
        <fullName evidence="4">Desiccation-related protein PCC13-62</fullName>
    </recommendedName>
</protein>
<dbReference type="InterPro" id="IPR052965">
    <property type="entry name" value="Pigment-catalase-like"/>
</dbReference>
<proteinExistence type="predicted"/>
<evidence type="ECO:0000256" key="1">
    <source>
        <dbReference type="SAM" id="SignalP"/>
    </source>
</evidence>
<dbReference type="EMBL" id="CM004389">
    <property type="protein sequence ID" value="OAY56166.1"/>
    <property type="molecule type" value="Genomic_DNA"/>
</dbReference>
<dbReference type="Proteomes" id="UP000091857">
    <property type="component" value="Chromosome 3"/>
</dbReference>
<dbReference type="PANTHER" id="PTHR31694:SF12">
    <property type="entry name" value="DESICCATION-LIKE PROTEIN"/>
    <property type="match status" value="1"/>
</dbReference>
<keyword evidence="3" id="KW-1185">Reference proteome</keyword>
<dbReference type="PANTHER" id="PTHR31694">
    <property type="entry name" value="DESICCATION-LIKE PROTEIN"/>
    <property type="match status" value="1"/>
</dbReference>
<accession>A0A2C9W9A7</accession>
<dbReference type="STRING" id="3983.A0A2C9W9A7"/>
<evidence type="ECO:0000313" key="2">
    <source>
        <dbReference type="EMBL" id="OAY56166.1"/>
    </source>
</evidence>
<sequence length="315" mass="34102">MVPPTSTAVATAIASLILLLASTSYCYPNPVEGLSYSSIIPDSDVDLLEFPLNLEYLEAELFLYGSLGRGLDWFAPNLTQQGPSPIGARKAKLDPFTKDVIKQFAWQEVGHLRAIKNAVKGFPRPLLDLRTESFAKVINKAFGRPLSPPFDLYASPLNFLIACYVVPYVGLTGYIGANPKLKASASKKLVAGLLAVESGQDAVIRALLYERAMEKVHPYGITVAEFTDSISELRNRLGNAGVKDEGLIVPKYQGAEGKTNGNILAGDDCSLGYARTPEEILRIVYGGGDERVPGGFFPKGAHGRIARSYLRDYAS</sequence>
<dbReference type="OrthoDB" id="1001765at2759"/>
<feature type="chain" id="PRO_5012316278" description="Desiccation-related protein PCC13-62" evidence="1">
    <location>
        <begin position="27"/>
        <end position="315"/>
    </location>
</feature>
<feature type="signal peptide" evidence="1">
    <location>
        <begin position="1"/>
        <end position="26"/>
    </location>
</feature>
<dbReference type="OMA" id="MDKEWAR"/>
<gene>
    <name evidence="2" type="ORF">MANES_03G207600v8</name>
</gene>
<evidence type="ECO:0008006" key="4">
    <source>
        <dbReference type="Google" id="ProtNLM"/>
    </source>
</evidence>
<keyword evidence="1" id="KW-0732">Signal</keyword>
<dbReference type="Pfam" id="PF13668">
    <property type="entry name" value="Ferritin_2"/>
    <property type="match status" value="1"/>
</dbReference>